<dbReference type="AlphaFoldDB" id="A0A2Z6EZV4"/>
<proteinExistence type="predicted"/>
<organism evidence="1 2">
    <name type="scientific">Halorhodospira halochloris</name>
    <name type="common">Ectothiorhodospira halochloris</name>
    <dbReference type="NCBI Taxonomy" id="1052"/>
    <lineage>
        <taxon>Bacteria</taxon>
        <taxon>Pseudomonadati</taxon>
        <taxon>Pseudomonadota</taxon>
        <taxon>Gammaproteobacteria</taxon>
        <taxon>Chromatiales</taxon>
        <taxon>Ectothiorhodospiraceae</taxon>
        <taxon>Halorhodospira</taxon>
    </lineage>
</organism>
<reference evidence="1" key="1">
    <citation type="submission" date="2016-02" db="EMBL/GenBank/DDBJ databases">
        <title>Halorhodospira halochloris DSM-1059 complete genome, version 2.</title>
        <authorList>
            <person name="Tsukatani Y."/>
        </authorList>
    </citation>
    <scope>NUCLEOTIDE SEQUENCE</scope>
    <source>
        <strain evidence="1">DSM 1059</strain>
    </source>
</reference>
<name>A0A2Z6EZV4_HALHR</name>
<dbReference type="Proteomes" id="UP000218890">
    <property type="component" value="Chromosome"/>
</dbReference>
<protein>
    <submittedName>
        <fullName evidence="1">Uncharacterized protein</fullName>
    </submittedName>
</protein>
<dbReference type="EMBL" id="AP017372">
    <property type="protein sequence ID" value="BBE11172.1"/>
    <property type="molecule type" value="Genomic_DNA"/>
</dbReference>
<evidence type="ECO:0000313" key="1">
    <source>
        <dbReference type="EMBL" id="BBE11172.1"/>
    </source>
</evidence>
<accession>A0A2Z6EZV4</accession>
<dbReference type="KEGG" id="hhk:HH1059_23850"/>
<gene>
    <name evidence="1" type="ORF">HH1059_23850</name>
</gene>
<sequence>MTYGGFLPVVDPDTTYRNTWIRFGRKVFWEINYLYWERGEKRSEIWGLSVGTALGYFF</sequence>
<keyword evidence="2" id="KW-1185">Reference proteome</keyword>
<evidence type="ECO:0000313" key="2">
    <source>
        <dbReference type="Proteomes" id="UP000218890"/>
    </source>
</evidence>